<reference evidence="1 2" key="1">
    <citation type="journal article" date="2014" name="J. Gen. Virol.">
        <title>Identification of novel anelloviruses with broad diversity in UK rodents.</title>
        <authorList>
            <person name="Nishiyama S."/>
            <person name="Dutia B.M."/>
            <person name="Stewart J.P."/>
            <person name="Meredith A.L."/>
            <person name="Shaw D.J."/>
            <person name="Simmonds P."/>
            <person name="Sharp C.P."/>
        </authorList>
    </citation>
    <scope>NUCLEOTIDE SEQUENCE [LARGE SCALE GENOMIC DNA]</scope>
    <source>
        <strain evidence="1">AS_1014_Fae_1</strain>
    </source>
</reference>
<dbReference type="EMBL" id="KJ194624">
    <property type="protein sequence ID" value="AHN14887.1"/>
    <property type="molecule type" value="Genomic_DNA"/>
</dbReference>
<name>X2G365_9VIRU</name>
<protein>
    <submittedName>
        <fullName evidence="1">ORF4</fullName>
    </submittedName>
</protein>
<sequence length="83" mass="10128">MVANPRRPMQWEWPESGECTEADWRRITRPIEKTQHAFSAFQNQKKVQKKAKIKREKEKVHDKQEHRHQLDRVLRVLNRLICV</sequence>
<organism evidence="1 2">
    <name type="scientific">Rodent Torque teno virus 1</name>
    <dbReference type="NCBI Taxonomy" id="1514664"/>
    <lineage>
        <taxon>Viruses</taxon>
        <taxon>Monodnaviria</taxon>
        <taxon>Shotokuvirae</taxon>
        <taxon>Commensaviricota</taxon>
        <taxon>Cardeaviricetes</taxon>
        <taxon>Sanitavirales</taxon>
        <taxon>Anelloviridae</taxon>
        <taxon>Rhotorquevirus</taxon>
        <taxon>Rhotorquevirus murid1</taxon>
        <taxon>Torque teno rodent virus 1</taxon>
    </lineage>
</organism>
<evidence type="ECO:0000313" key="2">
    <source>
        <dbReference type="Proteomes" id="UP000131716"/>
    </source>
</evidence>
<dbReference type="Proteomes" id="UP000131716">
    <property type="component" value="Genome"/>
</dbReference>
<accession>X2G365</accession>
<proteinExistence type="predicted"/>
<evidence type="ECO:0000313" key="1">
    <source>
        <dbReference type="EMBL" id="AHN14887.1"/>
    </source>
</evidence>